<name>A0A382ARJ0_9ZZZZ</name>
<dbReference type="AntiFam" id="ANF00016">
    <property type="entry name" value="tRNA translation"/>
</dbReference>
<dbReference type="AlphaFoldDB" id="A0A382ARJ0"/>
<reference evidence="2" key="1">
    <citation type="submission" date="2018-05" db="EMBL/GenBank/DDBJ databases">
        <authorList>
            <person name="Lanie J.A."/>
            <person name="Ng W.-L."/>
            <person name="Kazmierczak K.M."/>
            <person name="Andrzejewski T.M."/>
            <person name="Davidsen T.M."/>
            <person name="Wayne K.J."/>
            <person name="Tettelin H."/>
            <person name="Glass J.I."/>
            <person name="Rusch D."/>
            <person name="Podicherti R."/>
            <person name="Tsui H.-C.T."/>
            <person name="Winkler M.E."/>
        </authorList>
    </citation>
    <scope>NUCLEOTIDE SEQUENCE</scope>
</reference>
<protein>
    <submittedName>
        <fullName evidence="2">Uncharacterized protein</fullName>
    </submittedName>
</protein>
<accession>A0A382ARJ0</accession>
<sequence length="59" mass="6582">VREGGFEPPHPFGHRNLNPARLPVPPLAPETLKRLTPSSNSSHKFDVTKAIYQFAVTFL</sequence>
<gene>
    <name evidence="2" type="ORF">METZ01_LOCUS156942</name>
</gene>
<feature type="non-terminal residue" evidence="2">
    <location>
        <position position="1"/>
    </location>
</feature>
<feature type="region of interest" description="Disordered" evidence="1">
    <location>
        <begin position="1"/>
        <end position="25"/>
    </location>
</feature>
<evidence type="ECO:0000313" key="2">
    <source>
        <dbReference type="EMBL" id="SVB04088.1"/>
    </source>
</evidence>
<evidence type="ECO:0000256" key="1">
    <source>
        <dbReference type="SAM" id="MobiDB-lite"/>
    </source>
</evidence>
<proteinExistence type="predicted"/>
<dbReference type="EMBL" id="UINC01026508">
    <property type="protein sequence ID" value="SVB04088.1"/>
    <property type="molecule type" value="Genomic_DNA"/>
</dbReference>
<organism evidence="2">
    <name type="scientific">marine metagenome</name>
    <dbReference type="NCBI Taxonomy" id="408172"/>
    <lineage>
        <taxon>unclassified sequences</taxon>
        <taxon>metagenomes</taxon>
        <taxon>ecological metagenomes</taxon>
    </lineage>
</organism>